<dbReference type="PANTHER" id="PTHR12521">
    <property type="entry name" value="PROTEIN C6ORF130"/>
    <property type="match status" value="1"/>
</dbReference>
<dbReference type="Pfam" id="PF01661">
    <property type="entry name" value="Macro"/>
    <property type="match status" value="1"/>
</dbReference>
<dbReference type="PANTHER" id="PTHR12521:SF0">
    <property type="entry name" value="ADP-RIBOSE GLYCOHYDROLASE OARD1"/>
    <property type="match status" value="1"/>
</dbReference>
<dbReference type="Gene3D" id="3.40.220.10">
    <property type="entry name" value="Leucine Aminopeptidase, subunit E, domain 1"/>
    <property type="match status" value="1"/>
</dbReference>
<feature type="domain" description="Macro" evidence="1">
    <location>
        <begin position="1"/>
        <end position="162"/>
    </location>
</feature>
<comment type="caution">
    <text evidence="2">The sequence shown here is derived from an EMBL/GenBank/DDBJ whole genome shotgun (WGS) entry which is preliminary data.</text>
</comment>
<proteinExistence type="predicted"/>
<dbReference type="InterPro" id="IPR043472">
    <property type="entry name" value="Macro_dom-like"/>
</dbReference>
<organism evidence="2">
    <name type="scientific">bioreactor metagenome</name>
    <dbReference type="NCBI Taxonomy" id="1076179"/>
    <lineage>
        <taxon>unclassified sequences</taxon>
        <taxon>metagenomes</taxon>
        <taxon>ecological metagenomes</taxon>
    </lineage>
</organism>
<evidence type="ECO:0000259" key="1">
    <source>
        <dbReference type="PROSITE" id="PS51154"/>
    </source>
</evidence>
<reference evidence="2" key="1">
    <citation type="submission" date="2019-08" db="EMBL/GenBank/DDBJ databases">
        <authorList>
            <person name="Kucharzyk K."/>
            <person name="Murdoch R.W."/>
            <person name="Higgins S."/>
            <person name="Loffler F."/>
        </authorList>
    </citation>
    <scope>NUCLEOTIDE SEQUENCE</scope>
</reference>
<dbReference type="AlphaFoldDB" id="A0A644WAG6"/>
<dbReference type="InterPro" id="IPR002589">
    <property type="entry name" value="Macro_dom"/>
</dbReference>
<accession>A0A644WAG6</accession>
<protein>
    <recommendedName>
        <fullName evidence="1">Macro domain-containing protein</fullName>
    </recommendedName>
</protein>
<dbReference type="SUPFAM" id="SSF52949">
    <property type="entry name" value="Macro domain-like"/>
    <property type="match status" value="1"/>
</dbReference>
<dbReference type="EMBL" id="VSSQ01000665">
    <property type="protein sequence ID" value="MPL99413.1"/>
    <property type="molecule type" value="Genomic_DNA"/>
</dbReference>
<evidence type="ECO:0000313" key="2">
    <source>
        <dbReference type="EMBL" id="MPL99413.1"/>
    </source>
</evidence>
<dbReference type="GO" id="GO:0140291">
    <property type="term" value="P:peptidyl-glutamate ADP-deribosylation"/>
    <property type="evidence" value="ECO:0007669"/>
    <property type="project" value="TreeGrafter"/>
</dbReference>
<gene>
    <name evidence="2" type="ORF">SDC9_45631</name>
</gene>
<dbReference type="SMART" id="SM00506">
    <property type="entry name" value="A1pp"/>
    <property type="match status" value="1"/>
</dbReference>
<sequence>MSYIEKKGNIFNSKAMTIVNTVNCVGAMGKGIALEYKLRFPEMFKEYQRICFQNKLRPGQILPYRKTSPWILNFAIKDDWKDPSKEEWIEETLSKFRNTYKQLGITSIAFPWMGAMNGGIPLETIKSITRKYLQDLDDIEIEVYEFDSTASDQLFEQLKLIIDLDVNTLVSRSKIQKRYWLKIIELMSAQKITSLSQLCNYSVDNKRVIGKTNIERLYIFLSSNQSHVNANALLHIPEHTHPILAIKN</sequence>
<dbReference type="PROSITE" id="PS51154">
    <property type="entry name" value="MACRO"/>
    <property type="match status" value="1"/>
</dbReference>
<name>A0A644WAG6_9ZZZZ</name>
<dbReference type="InterPro" id="IPR050892">
    <property type="entry name" value="ADP-ribose_metab_enzymes"/>
</dbReference>